<dbReference type="InterPro" id="IPR014917">
    <property type="entry name" value="DUF1800"/>
</dbReference>
<dbReference type="OrthoDB" id="9772295at2"/>
<protein>
    <submittedName>
        <fullName evidence="1">DUF1800 domain-containing protein</fullName>
    </submittedName>
</protein>
<dbReference type="EMBL" id="VLPL01000002">
    <property type="protein sequence ID" value="TSJ46751.1"/>
    <property type="molecule type" value="Genomic_DNA"/>
</dbReference>
<proteinExistence type="predicted"/>
<dbReference type="Proteomes" id="UP000316008">
    <property type="component" value="Unassembled WGS sequence"/>
</dbReference>
<name>A0A556N3Q6_9FLAO</name>
<dbReference type="RefSeq" id="WP_144332288.1">
    <property type="nucleotide sequence ID" value="NZ_VLPL01000002.1"/>
</dbReference>
<gene>
    <name evidence="1" type="ORF">FO442_06205</name>
</gene>
<dbReference type="AlphaFoldDB" id="A0A556N3Q6"/>
<keyword evidence="2" id="KW-1185">Reference proteome</keyword>
<accession>A0A556N3Q6</accession>
<evidence type="ECO:0000313" key="1">
    <source>
        <dbReference type="EMBL" id="TSJ46751.1"/>
    </source>
</evidence>
<comment type="caution">
    <text evidence="1">The sequence shown here is derived from an EMBL/GenBank/DDBJ whole genome shotgun (WGS) entry which is preliminary data.</text>
</comment>
<reference evidence="1 2" key="1">
    <citation type="submission" date="2019-07" db="EMBL/GenBank/DDBJ databases">
        <authorList>
            <person name="Huq M.A."/>
        </authorList>
    </citation>
    <scope>NUCLEOTIDE SEQUENCE [LARGE SCALE GENOMIC DNA]</scope>
    <source>
        <strain evidence="1 2">MAH-3</strain>
    </source>
</reference>
<dbReference type="Pfam" id="PF08811">
    <property type="entry name" value="DUF1800"/>
    <property type="match status" value="1"/>
</dbReference>
<evidence type="ECO:0000313" key="2">
    <source>
        <dbReference type="Proteomes" id="UP000316008"/>
    </source>
</evidence>
<sequence>MIPEENVQEPISLSLTPYTGTWTKAEAAHLLRRTMFGATLTQITQAVTDGMNATVAQLLTLPSVSPPLAFHPDEAVTAIGSTWINDVYPASPGPTNNARLYSLGAWFMQRINQPTVSIQEKMCLFWDNHFGVDGTNEAKAVYGMHEKYRLNCLGNFKQLVKDMTVDPMMLLFLNGATNNLFSPNENYARELLELFTVGKGPQVGTGDYSNYTEADVAAGAKILTGWTVTDLYSTSASQPSSVFYPVLHDTSSKTLSSYFGSAVVPDAGNMEYANYVDIIFSQPDMAKYLCRKIYRWFVNYDLTPSVESTVIADMASTLTSNNFEVLPVIEQLLKSEHFYDISVRGAIIKNPLELLFTMLNASGSVPGYSVPVNYEIYLNLYYMAQVMGMEYLRAPSVGGWTAYYQTPAFTRLWANSSLLKLRFDLGAMMTVTNGIVVNGNAFKLNALNFLDNLSLPSSAPQVIDDILTVFTCKGVSVTEKVVLKSILTNGQPDFEWTMQYNDYIADPGNSTLSGPVRQRVELVLYRLFQLPESQVM</sequence>
<organism evidence="1 2">
    <name type="scientific">Fluviicola chungangensis</name>
    <dbReference type="NCBI Taxonomy" id="2597671"/>
    <lineage>
        <taxon>Bacteria</taxon>
        <taxon>Pseudomonadati</taxon>
        <taxon>Bacteroidota</taxon>
        <taxon>Flavobacteriia</taxon>
        <taxon>Flavobacteriales</taxon>
        <taxon>Crocinitomicaceae</taxon>
        <taxon>Fluviicola</taxon>
    </lineage>
</organism>